<dbReference type="Gene3D" id="1.10.10.60">
    <property type="entry name" value="Homeodomain-like"/>
    <property type="match status" value="1"/>
</dbReference>
<dbReference type="CDD" id="cd00086">
    <property type="entry name" value="homeodomain"/>
    <property type="match status" value="1"/>
</dbReference>
<dbReference type="AlphaFoldDB" id="A0AAV4JWC4"/>
<gene>
    <name evidence="4" type="ORF">ElyMa_005221300</name>
</gene>
<sequence length="171" mass="18554">MNKLTHAHGAGFCFAIAARPSAWLLLKTCMLGFETATPLSPMVKIWFQNRRARERRDKEAQQRNQHSGVAPKPFQPLTIPTVTWSVPSQPMTSSTFAQFPGHAAHQDFTASAYLSTPFSMFAGQVAAAAAVRKPGVDLSKFSKESPRGLVFLDSSSRGRPSVGDASSEESS</sequence>
<dbReference type="SUPFAM" id="SSF46689">
    <property type="entry name" value="Homeodomain-like"/>
    <property type="match status" value="1"/>
</dbReference>
<organism evidence="4 5">
    <name type="scientific">Elysia marginata</name>
    <dbReference type="NCBI Taxonomy" id="1093978"/>
    <lineage>
        <taxon>Eukaryota</taxon>
        <taxon>Metazoa</taxon>
        <taxon>Spiralia</taxon>
        <taxon>Lophotrochozoa</taxon>
        <taxon>Mollusca</taxon>
        <taxon>Gastropoda</taxon>
        <taxon>Heterobranchia</taxon>
        <taxon>Euthyneura</taxon>
        <taxon>Panpulmonata</taxon>
        <taxon>Sacoglossa</taxon>
        <taxon>Placobranchoidea</taxon>
        <taxon>Plakobranchidae</taxon>
        <taxon>Elysia</taxon>
    </lineage>
</organism>
<keyword evidence="1" id="KW-0539">Nucleus</keyword>
<name>A0AAV4JWC4_9GAST</name>
<keyword evidence="1" id="KW-0371">Homeobox</keyword>
<feature type="DNA-binding region" description="Homeobox" evidence="1">
    <location>
        <begin position="45"/>
        <end position="58"/>
    </location>
</feature>
<dbReference type="InterPro" id="IPR009057">
    <property type="entry name" value="Homeodomain-like_sf"/>
</dbReference>
<feature type="domain" description="Homeobox" evidence="3">
    <location>
        <begin position="43"/>
        <end position="57"/>
    </location>
</feature>
<dbReference type="InterPro" id="IPR001356">
    <property type="entry name" value="HD"/>
</dbReference>
<evidence type="ECO:0000313" key="4">
    <source>
        <dbReference type="EMBL" id="GFS26641.1"/>
    </source>
</evidence>
<evidence type="ECO:0000259" key="3">
    <source>
        <dbReference type="PROSITE" id="PS50071"/>
    </source>
</evidence>
<keyword evidence="5" id="KW-1185">Reference proteome</keyword>
<proteinExistence type="predicted"/>
<dbReference type="GO" id="GO:0005634">
    <property type="term" value="C:nucleus"/>
    <property type="evidence" value="ECO:0007669"/>
    <property type="project" value="UniProtKB-SubCell"/>
</dbReference>
<evidence type="ECO:0000256" key="2">
    <source>
        <dbReference type="SAM" id="MobiDB-lite"/>
    </source>
</evidence>
<comment type="caution">
    <text evidence="4">The sequence shown here is derived from an EMBL/GenBank/DDBJ whole genome shotgun (WGS) entry which is preliminary data.</text>
</comment>
<evidence type="ECO:0000313" key="5">
    <source>
        <dbReference type="Proteomes" id="UP000762676"/>
    </source>
</evidence>
<dbReference type="EMBL" id="BMAT01010426">
    <property type="protein sequence ID" value="GFS26641.1"/>
    <property type="molecule type" value="Genomic_DNA"/>
</dbReference>
<dbReference type="Proteomes" id="UP000762676">
    <property type="component" value="Unassembled WGS sequence"/>
</dbReference>
<accession>A0AAV4JWC4</accession>
<keyword evidence="1" id="KW-0238">DNA-binding</keyword>
<reference evidence="4 5" key="1">
    <citation type="journal article" date="2021" name="Elife">
        <title>Chloroplast acquisition without the gene transfer in kleptoplastic sea slugs, Plakobranchus ocellatus.</title>
        <authorList>
            <person name="Maeda T."/>
            <person name="Takahashi S."/>
            <person name="Yoshida T."/>
            <person name="Shimamura S."/>
            <person name="Takaki Y."/>
            <person name="Nagai Y."/>
            <person name="Toyoda A."/>
            <person name="Suzuki Y."/>
            <person name="Arimoto A."/>
            <person name="Ishii H."/>
            <person name="Satoh N."/>
            <person name="Nishiyama T."/>
            <person name="Hasebe M."/>
            <person name="Maruyama T."/>
            <person name="Minagawa J."/>
            <person name="Obokata J."/>
            <person name="Shigenobu S."/>
        </authorList>
    </citation>
    <scope>NUCLEOTIDE SEQUENCE [LARGE SCALE GENOMIC DNA]</scope>
</reference>
<evidence type="ECO:0000256" key="1">
    <source>
        <dbReference type="PROSITE-ProRule" id="PRU00108"/>
    </source>
</evidence>
<comment type="subcellular location">
    <subcellularLocation>
        <location evidence="1">Nucleus</location>
    </subcellularLocation>
</comment>
<protein>
    <recommendedName>
        <fullName evidence="3">Homeobox domain-containing protein</fullName>
    </recommendedName>
</protein>
<dbReference type="PROSITE" id="PS50071">
    <property type="entry name" value="HOMEOBOX_2"/>
    <property type="match status" value="1"/>
</dbReference>
<feature type="region of interest" description="Disordered" evidence="2">
    <location>
        <begin position="150"/>
        <end position="171"/>
    </location>
</feature>
<dbReference type="GO" id="GO:0003677">
    <property type="term" value="F:DNA binding"/>
    <property type="evidence" value="ECO:0007669"/>
    <property type="project" value="UniProtKB-UniRule"/>
</dbReference>